<keyword evidence="2" id="KW-1185">Reference proteome</keyword>
<sequence length="114" mass="12940">MVRHCRREHVNLVRHCRREHVNQGDADIFTEQRGVLRGCVDRLLLFGLDDDVRSVLSAYTNQHVCRETNRKILRLYPLSGDSDVLSDSGPAEKSLGKYLPNCFVVETRSATTVG</sequence>
<reference evidence="1 2" key="1">
    <citation type="submission" date="2013-12" db="EMBL/GenBank/DDBJ databases">
        <title>Draft genome of the parsitic nematode Ancylostoma duodenale.</title>
        <authorList>
            <person name="Mitreva M."/>
        </authorList>
    </citation>
    <scope>NUCLEOTIDE SEQUENCE [LARGE SCALE GENOMIC DNA]</scope>
    <source>
        <strain evidence="1 2">Zhejiang</strain>
    </source>
</reference>
<dbReference type="OrthoDB" id="5826974at2759"/>
<proteinExistence type="predicted"/>
<evidence type="ECO:0000313" key="1">
    <source>
        <dbReference type="EMBL" id="KIH61055.1"/>
    </source>
</evidence>
<protein>
    <submittedName>
        <fullName evidence="1">Uncharacterized protein</fullName>
    </submittedName>
</protein>
<gene>
    <name evidence="1" type="ORF">ANCDUO_08681</name>
</gene>
<dbReference type="AlphaFoldDB" id="A0A0C2GIM6"/>
<organism evidence="1 2">
    <name type="scientific">Ancylostoma duodenale</name>
    <dbReference type="NCBI Taxonomy" id="51022"/>
    <lineage>
        <taxon>Eukaryota</taxon>
        <taxon>Metazoa</taxon>
        <taxon>Ecdysozoa</taxon>
        <taxon>Nematoda</taxon>
        <taxon>Chromadorea</taxon>
        <taxon>Rhabditida</taxon>
        <taxon>Rhabditina</taxon>
        <taxon>Rhabditomorpha</taxon>
        <taxon>Strongyloidea</taxon>
        <taxon>Ancylostomatidae</taxon>
        <taxon>Ancylostomatinae</taxon>
        <taxon>Ancylostoma</taxon>
    </lineage>
</organism>
<evidence type="ECO:0000313" key="2">
    <source>
        <dbReference type="Proteomes" id="UP000054047"/>
    </source>
</evidence>
<dbReference type="Proteomes" id="UP000054047">
    <property type="component" value="Unassembled WGS sequence"/>
</dbReference>
<name>A0A0C2GIM6_9BILA</name>
<dbReference type="EMBL" id="KN730438">
    <property type="protein sequence ID" value="KIH61055.1"/>
    <property type="molecule type" value="Genomic_DNA"/>
</dbReference>
<accession>A0A0C2GIM6</accession>